<protein>
    <recommendedName>
        <fullName evidence="1">RNase H type-1 domain-containing protein</fullName>
    </recommendedName>
</protein>
<gene>
    <name evidence="2" type="ORF">MTR67_024409</name>
</gene>
<dbReference type="InterPro" id="IPR012337">
    <property type="entry name" value="RNaseH-like_sf"/>
</dbReference>
<evidence type="ECO:0000313" key="3">
    <source>
        <dbReference type="Proteomes" id="UP001234989"/>
    </source>
</evidence>
<dbReference type="GO" id="GO:0003676">
    <property type="term" value="F:nucleic acid binding"/>
    <property type="evidence" value="ECO:0007669"/>
    <property type="project" value="InterPro"/>
</dbReference>
<reference evidence="2" key="1">
    <citation type="submission" date="2023-08" db="EMBL/GenBank/DDBJ databases">
        <title>A de novo genome assembly of Solanum verrucosum Schlechtendal, a Mexican diploid species geographically isolated from the other diploid A-genome species in potato relatives.</title>
        <authorList>
            <person name="Hosaka K."/>
        </authorList>
    </citation>
    <scope>NUCLEOTIDE SEQUENCE</scope>
    <source>
        <tissue evidence="2">Young leaves</tissue>
    </source>
</reference>
<feature type="domain" description="RNase H type-1" evidence="1">
    <location>
        <begin position="12"/>
        <end position="129"/>
    </location>
</feature>
<evidence type="ECO:0000313" key="2">
    <source>
        <dbReference type="EMBL" id="WMV31024.1"/>
    </source>
</evidence>
<keyword evidence="3" id="KW-1185">Reference proteome</keyword>
<dbReference type="Gene3D" id="3.30.420.10">
    <property type="entry name" value="Ribonuclease H-like superfamily/Ribonuclease H"/>
    <property type="match status" value="1"/>
</dbReference>
<dbReference type="PANTHER" id="PTHR47723:SF23">
    <property type="entry name" value="REVERSE TRANSCRIPTASE-LIKE PROTEIN"/>
    <property type="match status" value="1"/>
</dbReference>
<dbReference type="InterPro" id="IPR002156">
    <property type="entry name" value="RNaseH_domain"/>
</dbReference>
<organism evidence="2 3">
    <name type="scientific">Solanum verrucosum</name>
    <dbReference type="NCBI Taxonomy" id="315347"/>
    <lineage>
        <taxon>Eukaryota</taxon>
        <taxon>Viridiplantae</taxon>
        <taxon>Streptophyta</taxon>
        <taxon>Embryophyta</taxon>
        <taxon>Tracheophyta</taxon>
        <taxon>Spermatophyta</taxon>
        <taxon>Magnoliopsida</taxon>
        <taxon>eudicotyledons</taxon>
        <taxon>Gunneridae</taxon>
        <taxon>Pentapetalae</taxon>
        <taxon>asterids</taxon>
        <taxon>lamiids</taxon>
        <taxon>Solanales</taxon>
        <taxon>Solanaceae</taxon>
        <taxon>Solanoideae</taxon>
        <taxon>Solaneae</taxon>
        <taxon>Solanum</taxon>
    </lineage>
</organism>
<dbReference type="SUPFAM" id="SSF53098">
    <property type="entry name" value="Ribonuclease H-like"/>
    <property type="match status" value="1"/>
</dbReference>
<name>A0AAF0R3R4_SOLVR</name>
<accession>A0AAF0R3R4</accession>
<sequence length="192" mass="20947">MVSPPNGTFKLNTDDSFLSTTEGGGIGGVIRDHKGYWIVGFSKHTFGHNDVMVEMEALLEGLNLAVNLNLNPIEIEIDFAEILQDLNHAHPIYATMVNDCWLLMKRLRNLVIHHNFRQANKVADFLSKMGAKLTPSIQDANISTPPGSAVAIVQPDKAGVSITKLISRTTCNKLACFGNLSVITITCDNVTT</sequence>
<dbReference type="PANTHER" id="PTHR47723">
    <property type="entry name" value="OS05G0353850 PROTEIN"/>
    <property type="match status" value="1"/>
</dbReference>
<dbReference type="CDD" id="cd06222">
    <property type="entry name" value="RNase_H_like"/>
    <property type="match status" value="1"/>
</dbReference>
<dbReference type="Pfam" id="PF13456">
    <property type="entry name" value="RVT_3"/>
    <property type="match status" value="1"/>
</dbReference>
<dbReference type="InterPro" id="IPR036397">
    <property type="entry name" value="RNaseH_sf"/>
</dbReference>
<dbReference type="EMBL" id="CP133616">
    <property type="protein sequence ID" value="WMV31024.1"/>
    <property type="molecule type" value="Genomic_DNA"/>
</dbReference>
<proteinExistence type="predicted"/>
<dbReference type="InterPro" id="IPR053151">
    <property type="entry name" value="RNase_H-like"/>
</dbReference>
<dbReference type="Proteomes" id="UP001234989">
    <property type="component" value="Chromosome 5"/>
</dbReference>
<dbReference type="AlphaFoldDB" id="A0AAF0R3R4"/>
<evidence type="ECO:0000259" key="1">
    <source>
        <dbReference type="Pfam" id="PF13456"/>
    </source>
</evidence>
<dbReference type="InterPro" id="IPR044730">
    <property type="entry name" value="RNase_H-like_dom_plant"/>
</dbReference>
<dbReference type="GO" id="GO:0004523">
    <property type="term" value="F:RNA-DNA hybrid ribonuclease activity"/>
    <property type="evidence" value="ECO:0007669"/>
    <property type="project" value="InterPro"/>
</dbReference>